<feature type="domain" description="CW-type" evidence="6">
    <location>
        <begin position="97"/>
        <end position="151"/>
    </location>
</feature>
<dbReference type="PROSITE" id="PS51050">
    <property type="entry name" value="ZF_CW"/>
    <property type="match status" value="1"/>
</dbReference>
<dbReference type="PANTHER" id="PTHR15999:SF2">
    <property type="entry name" value="ZINC FINGER CW-TYPE PWWP DOMAIN PROTEIN 1"/>
    <property type="match status" value="1"/>
</dbReference>
<dbReference type="Pfam" id="PF07496">
    <property type="entry name" value="zf-CW"/>
    <property type="match status" value="1"/>
</dbReference>
<dbReference type="InterPro" id="IPR011124">
    <property type="entry name" value="Znf_CW"/>
</dbReference>
<dbReference type="PANTHER" id="PTHR15999">
    <property type="entry name" value="ZINC FINGER CW-TYPE PWWP DOMAIN PROTEIN 1"/>
    <property type="match status" value="1"/>
</dbReference>
<keyword evidence="8" id="KW-1185">Reference proteome</keyword>
<dbReference type="InterPro" id="IPR042778">
    <property type="entry name" value="ZCWPW1/ZCWPW2"/>
</dbReference>
<dbReference type="OrthoDB" id="5964980at2759"/>
<organism evidence="7 8">
    <name type="scientific">Chiloscyllium punctatum</name>
    <name type="common">Brownbanded bambooshark</name>
    <name type="synonym">Hemiscyllium punctatum</name>
    <dbReference type="NCBI Taxonomy" id="137246"/>
    <lineage>
        <taxon>Eukaryota</taxon>
        <taxon>Metazoa</taxon>
        <taxon>Chordata</taxon>
        <taxon>Craniata</taxon>
        <taxon>Vertebrata</taxon>
        <taxon>Chondrichthyes</taxon>
        <taxon>Elasmobranchii</taxon>
        <taxon>Galeomorphii</taxon>
        <taxon>Galeoidea</taxon>
        <taxon>Orectolobiformes</taxon>
        <taxon>Hemiscylliidae</taxon>
        <taxon>Chiloscyllium</taxon>
    </lineage>
</organism>
<dbReference type="InterPro" id="IPR000313">
    <property type="entry name" value="PWWP_dom"/>
</dbReference>
<evidence type="ECO:0000313" key="8">
    <source>
        <dbReference type="Proteomes" id="UP000287033"/>
    </source>
</evidence>
<accession>A0A401RSP7</accession>
<dbReference type="EMBL" id="BEZZ01002093">
    <property type="protein sequence ID" value="GCC21175.1"/>
    <property type="molecule type" value="Genomic_DNA"/>
</dbReference>
<comment type="caution">
    <text evidence="7">The sequence shown here is derived from an EMBL/GenBank/DDBJ whole genome shotgun (WGS) entry which is preliminary data.</text>
</comment>
<evidence type="ECO:0000256" key="3">
    <source>
        <dbReference type="ARBA" id="ARBA00022833"/>
    </source>
</evidence>
<evidence type="ECO:0000259" key="5">
    <source>
        <dbReference type="PROSITE" id="PS50812"/>
    </source>
</evidence>
<keyword evidence="1" id="KW-0479">Metal-binding</keyword>
<dbReference type="CDD" id="cd20145">
    <property type="entry name" value="PWWP_ZCWPW1"/>
    <property type="match status" value="1"/>
</dbReference>
<keyword evidence="2" id="KW-0863">Zinc-finger</keyword>
<feature type="domain" description="PWWP" evidence="5">
    <location>
        <begin position="164"/>
        <end position="221"/>
    </location>
</feature>
<keyword evidence="3" id="KW-0862">Zinc</keyword>
<dbReference type="GO" id="GO:0005634">
    <property type="term" value="C:nucleus"/>
    <property type="evidence" value="ECO:0007669"/>
    <property type="project" value="TreeGrafter"/>
</dbReference>
<dbReference type="Gene3D" id="3.30.40.100">
    <property type="match status" value="1"/>
</dbReference>
<evidence type="ECO:0000256" key="1">
    <source>
        <dbReference type="ARBA" id="ARBA00022723"/>
    </source>
</evidence>
<evidence type="ECO:0000313" key="7">
    <source>
        <dbReference type="EMBL" id="GCC21175.1"/>
    </source>
</evidence>
<name>A0A401RSP7_CHIPU</name>
<dbReference type="PROSITE" id="PS50812">
    <property type="entry name" value="PWWP"/>
    <property type="match status" value="1"/>
</dbReference>
<dbReference type="AlphaFoldDB" id="A0A401RSP7"/>
<feature type="compositionally biased region" description="Basic and acidic residues" evidence="4">
    <location>
        <begin position="298"/>
        <end position="319"/>
    </location>
</feature>
<dbReference type="SUPFAM" id="SSF63748">
    <property type="entry name" value="Tudor/PWWP/MBT"/>
    <property type="match status" value="1"/>
</dbReference>
<dbReference type="Pfam" id="PF00855">
    <property type="entry name" value="PWWP"/>
    <property type="match status" value="1"/>
</dbReference>
<dbReference type="GO" id="GO:0008270">
    <property type="term" value="F:zinc ion binding"/>
    <property type="evidence" value="ECO:0007669"/>
    <property type="project" value="UniProtKB-KW"/>
</dbReference>
<evidence type="ECO:0008006" key="9">
    <source>
        <dbReference type="Google" id="ProtNLM"/>
    </source>
</evidence>
<sequence length="345" mass="39554">MASCTVTIQRIHVRQLTVLADGLKRKRSKASGTQQSRNLSLFADTPCSDYRLESVFFCGGMHDSTCVLLTAVRTLGRPVVNKYFVFALNDSVCQREKDKYVAWVQCSKEKCGKWRRLEDNVDPATLPDDWVCSQNPDPLYNMCDLPEEVWDGRENDIIYAELVPGSIVWAKQFGYPWWPGMVEHDPQTGKYFMFTTNSDQFPSKYNITFFDTTVSHAWIPVPLIKSFQEIPQERNMAKRDFSKRVNSAKKMAEEAQKDRISQFGFIVRYKGIEGAKLSEDSSSQESLEDPCIVKDAKRPASRYKEETRSKDCAKKEPENHQLTVRKGKGKNGIIYIDIFTVYGKT</sequence>
<evidence type="ECO:0000259" key="6">
    <source>
        <dbReference type="PROSITE" id="PS51050"/>
    </source>
</evidence>
<evidence type="ECO:0000256" key="4">
    <source>
        <dbReference type="SAM" id="MobiDB-lite"/>
    </source>
</evidence>
<gene>
    <name evidence="7" type="ORF">chiPu_0019642</name>
</gene>
<protein>
    <recommendedName>
        <fullName evidence="9">PWWP domain-containing protein</fullName>
    </recommendedName>
</protein>
<proteinExistence type="predicted"/>
<evidence type="ECO:0000256" key="2">
    <source>
        <dbReference type="ARBA" id="ARBA00022771"/>
    </source>
</evidence>
<dbReference type="Gene3D" id="2.30.30.140">
    <property type="match status" value="1"/>
</dbReference>
<feature type="region of interest" description="Disordered" evidence="4">
    <location>
        <begin position="298"/>
        <end position="321"/>
    </location>
</feature>
<dbReference type="Proteomes" id="UP000287033">
    <property type="component" value="Unassembled WGS sequence"/>
</dbReference>
<reference evidence="7 8" key="1">
    <citation type="journal article" date="2018" name="Nat. Ecol. Evol.">
        <title>Shark genomes provide insights into elasmobranch evolution and the origin of vertebrates.</title>
        <authorList>
            <person name="Hara Y"/>
            <person name="Yamaguchi K"/>
            <person name="Onimaru K"/>
            <person name="Kadota M"/>
            <person name="Koyanagi M"/>
            <person name="Keeley SD"/>
            <person name="Tatsumi K"/>
            <person name="Tanaka K"/>
            <person name="Motone F"/>
            <person name="Kageyama Y"/>
            <person name="Nozu R"/>
            <person name="Adachi N"/>
            <person name="Nishimura O"/>
            <person name="Nakagawa R"/>
            <person name="Tanegashima C"/>
            <person name="Kiyatake I"/>
            <person name="Matsumoto R"/>
            <person name="Murakumo K"/>
            <person name="Nishida K"/>
            <person name="Terakita A"/>
            <person name="Kuratani S"/>
            <person name="Sato K"/>
            <person name="Hyodo S Kuraku.S."/>
        </authorList>
    </citation>
    <scope>NUCLEOTIDE SEQUENCE [LARGE SCALE GENOMIC DNA]</scope>
</reference>